<keyword evidence="1" id="KW-1133">Transmembrane helix</keyword>
<dbReference type="EMBL" id="AP015029">
    <property type="protein sequence ID" value="BAW21179.1"/>
    <property type="molecule type" value="Genomic_DNA"/>
</dbReference>
<protein>
    <submittedName>
        <fullName evidence="2">ImpB/mucB/samB family protein</fullName>
    </submittedName>
</protein>
<evidence type="ECO:0000256" key="1">
    <source>
        <dbReference type="SAM" id="Phobius"/>
    </source>
</evidence>
<feature type="transmembrane region" description="Helical" evidence="1">
    <location>
        <begin position="135"/>
        <end position="161"/>
    </location>
</feature>
<evidence type="ECO:0000313" key="3">
    <source>
        <dbReference type="Proteomes" id="UP000218731"/>
    </source>
</evidence>
<accession>A0A1L7N6U1</accession>
<dbReference type="AlphaFoldDB" id="A0A1L7N6U1"/>
<dbReference type="Proteomes" id="UP000218731">
    <property type="component" value="Chromosome 1"/>
</dbReference>
<keyword evidence="1" id="KW-0472">Membrane</keyword>
<keyword evidence="1" id="KW-0812">Transmembrane</keyword>
<sequence length="165" mass="17932">MTHAAMACLADICRPNVDYAKAEVLLMGLCQRGEFTDDLFAERQVAASEQVMGVLDAINAEWGPLRPARVPATPTWGATVDEPELYDSTGPAVVCSLLEHTDHSCLNSLHAKSLQIARGRPMNLECLHRHCRRRLVMLMLSSPTEIAALMGLFAGLARLAYGGAE</sequence>
<organism evidence="2 3">
    <name type="scientific">Pseudomonas putida</name>
    <name type="common">Arthrobacter siderocapsulatus</name>
    <dbReference type="NCBI Taxonomy" id="303"/>
    <lineage>
        <taxon>Bacteria</taxon>
        <taxon>Pseudomonadati</taxon>
        <taxon>Pseudomonadota</taxon>
        <taxon>Gammaproteobacteria</taxon>
        <taxon>Pseudomonadales</taxon>
        <taxon>Pseudomonadaceae</taxon>
        <taxon>Pseudomonas</taxon>
    </lineage>
</organism>
<proteinExistence type="predicted"/>
<reference evidence="2 3" key="1">
    <citation type="submission" date="2015-11" db="EMBL/GenBank/DDBJ databases">
        <title>Complete genome sequencing of a biphenyl-degrading bacterium, Pseudomonas putida KF715 (=NBRC110667).</title>
        <authorList>
            <person name="Suenaga H."/>
            <person name="Fujihara N."/>
            <person name="Watanabe T."/>
            <person name="Hirose J."/>
            <person name="Kimura N."/>
            <person name="Yamazoe A."/>
            <person name="Hosoyama A."/>
            <person name="Shimodaira J."/>
            <person name="Furukawa K."/>
        </authorList>
    </citation>
    <scope>NUCLEOTIDE SEQUENCE [LARGE SCALE GENOMIC DNA]</scope>
    <source>
        <strain evidence="2 3">KF715</strain>
    </source>
</reference>
<evidence type="ECO:0000313" key="2">
    <source>
        <dbReference type="EMBL" id="BAW21179.1"/>
    </source>
</evidence>
<name>A0A1L7N6U1_PSEPU</name>
<gene>
    <name evidence="2" type="ORF">KF715C_ch6060</name>
</gene>